<reference evidence="6 7" key="1">
    <citation type="journal article" date="2021" name="BMC Biol.">
        <title>Horizontally acquired antibacterial genes associated with adaptive radiation of ladybird beetles.</title>
        <authorList>
            <person name="Li H.S."/>
            <person name="Tang X.F."/>
            <person name="Huang Y.H."/>
            <person name="Xu Z.Y."/>
            <person name="Chen M.L."/>
            <person name="Du X.Y."/>
            <person name="Qiu B.Y."/>
            <person name="Chen P.T."/>
            <person name="Zhang W."/>
            <person name="Slipinski A."/>
            <person name="Escalona H.E."/>
            <person name="Waterhouse R.M."/>
            <person name="Zwick A."/>
            <person name="Pang H."/>
        </authorList>
    </citation>
    <scope>NUCLEOTIDE SEQUENCE [LARGE SCALE GENOMIC DNA]</scope>
    <source>
        <strain evidence="6">SYSU2018</strain>
    </source>
</reference>
<feature type="domain" description="RRM" evidence="5">
    <location>
        <begin position="43"/>
        <end position="133"/>
    </location>
</feature>
<dbReference type="SUPFAM" id="SSF54928">
    <property type="entry name" value="RNA-binding domain, RBD"/>
    <property type="match status" value="1"/>
</dbReference>
<dbReference type="Pfam" id="PF00076">
    <property type="entry name" value="RRM_1"/>
    <property type="match status" value="1"/>
</dbReference>
<evidence type="ECO:0000313" key="6">
    <source>
        <dbReference type="EMBL" id="KAL3285235.1"/>
    </source>
</evidence>
<dbReference type="AlphaFoldDB" id="A0ABD2P2S3"/>
<dbReference type="Gene3D" id="6.10.250.1770">
    <property type="match status" value="1"/>
</dbReference>
<keyword evidence="2 3" id="KW-0694">RNA-binding</keyword>
<evidence type="ECO:0000256" key="4">
    <source>
        <dbReference type="SAM" id="MobiDB-lite"/>
    </source>
</evidence>
<dbReference type="InterPro" id="IPR012677">
    <property type="entry name" value="Nucleotide-bd_a/b_plait_sf"/>
</dbReference>
<proteinExistence type="inferred from homology"/>
<evidence type="ECO:0000259" key="5">
    <source>
        <dbReference type="PROSITE" id="PS50102"/>
    </source>
</evidence>
<dbReference type="CDD" id="cd12951">
    <property type="entry name" value="RRP7_Rrp7A"/>
    <property type="match status" value="1"/>
</dbReference>
<protein>
    <recommendedName>
        <fullName evidence="5">RRM domain-containing protein</fullName>
    </recommendedName>
</protein>
<dbReference type="InterPro" id="IPR024326">
    <property type="entry name" value="RRP7_C"/>
</dbReference>
<comment type="similarity">
    <text evidence="1">Belongs to the RRP7 family.</text>
</comment>
<sequence>MSNNKILDFKVVHFRYMEDDSPHEIFVKEHSSRSYDEDKPLGRTLFVVNIPPYVDEQNLKRLFSEVGDINSVKLHRGIPGSDTEGDKVCNSNGFQTGYIVYNKRESLVKSLNLSSLKPVVDEDNKLLCGLAKYAKEYNNSIYDHNVLFEEATKAIKLYDKQVEERKNKDNEQVDEEGWTIVTKKGRNPGLALKESVENKLNEKHKNKMKKKMLQNFYSFQIRESKKKHLATLREQHEEAKRKIEEMKKNRTFRPY</sequence>
<dbReference type="GO" id="GO:0003723">
    <property type="term" value="F:RNA binding"/>
    <property type="evidence" value="ECO:0007669"/>
    <property type="project" value="UniProtKB-UniRule"/>
</dbReference>
<accession>A0ABD2P2S3</accession>
<dbReference type="EMBL" id="JABFTP020000165">
    <property type="protein sequence ID" value="KAL3285235.1"/>
    <property type="molecule type" value="Genomic_DNA"/>
</dbReference>
<evidence type="ECO:0000313" key="7">
    <source>
        <dbReference type="Proteomes" id="UP001516400"/>
    </source>
</evidence>
<dbReference type="PROSITE" id="PS50102">
    <property type="entry name" value="RRM"/>
    <property type="match status" value="1"/>
</dbReference>
<dbReference type="InterPro" id="IPR040446">
    <property type="entry name" value="RRP7"/>
</dbReference>
<evidence type="ECO:0000256" key="2">
    <source>
        <dbReference type="ARBA" id="ARBA00022884"/>
    </source>
</evidence>
<dbReference type="PANTHER" id="PTHR13191:SF0">
    <property type="entry name" value="RIBOSOMAL RNA-PROCESSING PROTEIN 7 HOMOLOG A-RELATED"/>
    <property type="match status" value="1"/>
</dbReference>
<dbReference type="InterPro" id="IPR000504">
    <property type="entry name" value="RRM_dom"/>
</dbReference>
<dbReference type="Proteomes" id="UP001516400">
    <property type="component" value="Unassembled WGS sequence"/>
</dbReference>
<dbReference type="Pfam" id="PF12923">
    <property type="entry name" value="RRP7"/>
    <property type="match status" value="1"/>
</dbReference>
<gene>
    <name evidence="6" type="ORF">HHI36_019347</name>
</gene>
<evidence type="ECO:0000256" key="1">
    <source>
        <dbReference type="ARBA" id="ARBA00006110"/>
    </source>
</evidence>
<feature type="region of interest" description="Disordered" evidence="4">
    <location>
        <begin position="234"/>
        <end position="255"/>
    </location>
</feature>
<comment type="caution">
    <text evidence="6">The sequence shown here is derived from an EMBL/GenBank/DDBJ whole genome shotgun (WGS) entry which is preliminary data.</text>
</comment>
<feature type="compositionally biased region" description="Basic and acidic residues" evidence="4">
    <location>
        <begin position="234"/>
        <end position="248"/>
    </location>
</feature>
<dbReference type="Gene3D" id="3.30.70.330">
    <property type="match status" value="1"/>
</dbReference>
<dbReference type="InterPro" id="IPR035979">
    <property type="entry name" value="RBD_domain_sf"/>
</dbReference>
<evidence type="ECO:0000256" key="3">
    <source>
        <dbReference type="PROSITE-ProRule" id="PRU00176"/>
    </source>
</evidence>
<keyword evidence="7" id="KW-1185">Reference proteome</keyword>
<organism evidence="6 7">
    <name type="scientific">Cryptolaemus montrouzieri</name>
    <dbReference type="NCBI Taxonomy" id="559131"/>
    <lineage>
        <taxon>Eukaryota</taxon>
        <taxon>Metazoa</taxon>
        <taxon>Ecdysozoa</taxon>
        <taxon>Arthropoda</taxon>
        <taxon>Hexapoda</taxon>
        <taxon>Insecta</taxon>
        <taxon>Pterygota</taxon>
        <taxon>Neoptera</taxon>
        <taxon>Endopterygota</taxon>
        <taxon>Coleoptera</taxon>
        <taxon>Polyphaga</taxon>
        <taxon>Cucujiformia</taxon>
        <taxon>Coccinelloidea</taxon>
        <taxon>Coccinellidae</taxon>
        <taxon>Scymninae</taxon>
        <taxon>Scymnini</taxon>
        <taxon>Cryptolaemus</taxon>
    </lineage>
</organism>
<dbReference type="PANTHER" id="PTHR13191">
    <property type="entry name" value="RIBOSOMAL RNA PROCESSING PROTEIN 7-RELATED"/>
    <property type="match status" value="1"/>
</dbReference>
<name>A0ABD2P2S3_9CUCU</name>